<proteinExistence type="predicted"/>
<feature type="compositionally biased region" description="Low complexity" evidence="1">
    <location>
        <begin position="76"/>
        <end position="87"/>
    </location>
</feature>
<feature type="region of interest" description="Disordered" evidence="1">
    <location>
        <begin position="50"/>
        <end position="111"/>
    </location>
</feature>
<evidence type="ECO:0000256" key="1">
    <source>
        <dbReference type="SAM" id="MobiDB-lite"/>
    </source>
</evidence>
<protein>
    <submittedName>
        <fullName evidence="2">Uncharacterized protein</fullName>
    </submittedName>
</protein>
<sequence>MAKNILLGHLAPYSWMSSRNLPFAIQNEGDSISIFPKTSGNCIAMQMAQIPPKLDPPKPRSFGEFDTPKCSSTNGSTSPTTLLLYSSTPPPGQDLASGLKSQTPVPGWYGQ</sequence>
<feature type="compositionally biased region" description="Basic and acidic residues" evidence="1">
    <location>
        <begin position="55"/>
        <end position="67"/>
    </location>
</feature>
<gene>
    <name evidence="2" type="ORF">POBO1169_LOCUS9732</name>
</gene>
<dbReference type="AlphaFoldDB" id="A0A7S0WIV1"/>
<dbReference type="EMBL" id="HBFA01019011">
    <property type="protein sequence ID" value="CAD8668861.1"/>
    <property type="molecule type" value="Transcribed_RNA"/>
</dbReference>
<reference evidence="2" key="1">
    <citation type="submission" date="2021-01" db="EMBL/GenBank/DDBJ databases">
        <authorList>
            <person name="Corre E."/>
            <person name="Pelletier E."/>
            <person name="Niang G."/>
            <person name="Scheremetjew M."/>
            <person name="Finn R."/>
            <person name="Kale V."/>
            <person name="Holt S."/>
            <person name="Cochrane G."/>
            <person name="Meng A."/>
            <person name="Brown T."/>
            <person name="Cohen L."/>
        </authorList>
    </citation>
    <scope>NUCLEOTIDE SEQUENCE</scope>
    <source>
        <strain evidence="2">CCMP722</strain>
    </source>
</reference>
<evidence type="ECO:0000313" key="2">
    <source>
        <dbReference type="EMBL" id="CAD8668861.1"/>
    </source>
</evidence>
<name>A0A7S0WIV1_9CHLO</name>
<accession>A0A7S0WIV1</accession>
<organism evidence="2">
    <name type="scientific">Pyramimonas obovata</name>
    <dbReference type="NCBI Taxonomy" id="1411642"/>
    <lineage>
        <taxon>Eukaryota</taxon>
        <taxon>Viridiplantae</taxon>
        <taxon>Chlorophyta</taxon>
        <taxon>Pyramimonadophyceae</taxon>
        <taxon>Pyramimonadales</taxon>
        <taxon>Pyramimonadaceae</taxon>
        <taxon>Pyramimonas</taxon>
        <taxon>Pyramimonas incertae sedis</taxon>
    </lineage>
</organism>